<gene>
    <name evidence="11" type="ORF">IAC58_03300</name>
</gene>
<reference evidence="11" key="1">
    <citation type="submission" date="2020-10" db="EMBL/GenBank/DDBJ databases">
        <authorList>
            <person name="Gilroy R."/>
        </authorList>
    </citation>
    <scope>NUCLEOTIDE SEQUENCE</scope>
    <source>
        <strain evidence="11">11159</strain>
    </source>
</reference>
<evidence type="ECO:0000313" key="12">
    <source>
        <dbReference type="Proteomes" id="UP000823613"/>
    </source>
</evidence>
<evidence type="ECO:0000256" key="4">
    <source>
        <dbReference type="ARBA" id="ARBA00022741"/>
    </source>
</evidence>
<feature type="transmembrane region" description="Helical" evidence="8">
    <location>
        <begin position="17"/>
        <end position="39"/>
    </location>
</feature>
<dbReference type="FunFam" id="3.40.50.300:FF:000218">
    <property type="entry name" value="Multidrug ABC transporter ATP-binding protein"/>
    <property type="match status" value="1"/>
</dbReference>
<reference evidence="11" key="2">
    <citation type="journal article" date="2021" name="PeerJ">
        <title>Extensive microbial diversity within the chicken gut microbiome revealed by metagenomics and culture.</title>
        <authorList>
            <person name="Gilroy R."/>
            <person name="Ravi A."/>
            <person name="Getino M."/>
            <person name="Pursley I."/>
            <person name="Horton D.L."/>
            <person name="Alikhan N.F."/>
            <person name="Baker D."/>
            <person name="Gharbi K."/>
            <person name="Hall N."/>
            <person name="Watson M."/>
            <person name="Adriaenssens E.M."/>
            <person name="Foster-Nyarko E."/>
            <person name="Jarju S."/>
            <person name="Secka A."/>
            <person name="Antonio M."/>
            <person name="Oren A."/>
            <person name="Chaudhuri R.R."/>
            <person name="La Ragione R."/>
            <person name="Hildebrand F."/>
            <person name="Pallen M.J."/>
        </authorList>
    </citation>
    <scope>NUCLEOTIDE SEQUENCE</scope>
    <source>
        <strain evidence="11">11159</strain>
    </source>
</reference>
<dbReference type="Pfam" id="PF00664">
    <property type="entry name" value="ABC_membrane"/>
    <property type="match status" value="1"/>
</dbReference>
<keyword evidence="6 8" id="KW-1133">Transmembrane helix</keyword>
<evidence type="ECO:0000256" key="3">
    <source>
        <dbReference type="ARBA" id="ARBA00022692"/>
    </source>
</evidence>
<dbReference type="InterPro" id="IPR036640">
    <property type="entry name" value="ABC1_TM_sf"/>
</dbReference>
<feature type="domain" description="ABC transporter" evidence="9">
    <location>
        <begin position="334"/>
        <end position="568"/>
    </location>
</feature>
<dbReference type="InterPro" id="IPR027417">
    <property type="entry name" value="P-loop_NTPase"/>
</dbReference>
<dbReference type="PANTHER" id="PTHR43394">
    <property type="entry name" value="ATP-DEPENDENT PERMEASE MDL1, MITOCHONDRIAL"/>
    <property type="match status" value="1"/>
</dbReference>
<dbReference type="Gene3D" id="1.20.1560.10">
    <property type="entry name" value="ABC transporter type 1, transmembrane domain"/>
    <property type="match status" value="1"/>
</dbReference>
<dbReference type="PANTHER" id="PTHR43394:SF1">
    <property type="entry name" value="ATP-BINDING CASSETTE SUB-FAMILY B MEMBER 10, MITOCHONDRIAL"/>
    <property type="match status" value="1"/>
</dbReference>
<evidence type="ECO:0000259" key="10">
    <source>
        <dbReference type="PROSITE" id="PS50929"/>
    </source>
</evidence>
<keyword evidence="4" id="KW-0547">Nucleotide-binding</keyword>
<organism evidence="11 12">
    <name type="scientific">Candidatus Onthovivens merdipullorum</name>
    <dbReference type="NCBI Taxonomy" id="2840889"/>
    <lineage>
        <taxon>Bacteria</taxon>
        <taxon>Bacillati</taxon>
        <taxon>Bacillota</taxon>
        <taxon>Bacilli</taxon>
        <taxon>Bacillales</taxon>
        <taxon>Candidatus Onthovivens</taxon>
    </lineage>
</organism>
<dbReference type="PROSITE" id="PS50929">
    <property type="entry name" value="ABC_TM1F"/>
    <property type="match status" value="1"/>
</dbReference>
<feature type="domain" description="ABC transmembrane type-1" evidence="10">
    <location>
        <begin position="19"/>
        <end position="301"/>
    </location>
</feature>
<dbReference type="PROSITE" id="PS00211">
    <property type="entry name" value="ABC_TRANSPORTER_1"/>
    <property type="match status" value="1"/>
</dbReference>
<sequence length="589" mass="66894">MNLLKRFIKYYKPHKKIFILDMIASFLVAVIGMGYPIITRYMLNDFIPNKKLVLVITSGVSLLAIYLIRMFLRFFIQYYGHIMGVRMQAKMRSDLFIKLEKLPYTYYDENETGKLMSRMTNDLLEISELAHHGPENIFIAGFTLLSSFIYLMLINWILALIIFLCVPILFFVTSHFRKEMRKAQLASKVAIAEVNSSLESSLSGIRVTKAFTNLEKEKEKFEVSNNKYVKARSSAFKAMGKFFASSQFITDVFNIIVLLAGGIFLYNDLIDIADYSTFIISVNMFISPINQLINFVEQFQNGTTGFKRFCEIMDEEEETIHEGNEILKDVKGEIAFKNVSFHYKTSKNILNDVSFDIKAGEKVALVGPSGGGKTTICHLIPRFYDVSSGEILIDKQNIADFTLESLRRNIGIVQQDVFLFGGTIKENIMYGNPKASETELIEASKKANIYDYIMSLPNGFDTDIGERGVKLSGGQKQRLSIARIFLKNPSIIILDEATSALDNTTEMLIQEALDELCKGRTSIVVAHRLSTIKNASEIMVISNGDIIERGTHEELLLKNGAYKTLYELQFRKSNSTDEIILNHDLKMMN</sequence>
<evidence type="ECO:0000256" key="2">
    <source>
        <dbReference type="ARBA" id="ARBA00005417"/>
    </source>
</evidence>
<dbReference type="CDD" id="cd03251">
    <property type="entry name" value="ABCC_MsbA"/>
    <property type="match status" value="1"/>
</dbReference>
<proteinExistence type="inferred from homology"/>
<dbReference type="InterPro" id="IPR003439">
    <property type="entry name" value="ABC_transporter-like_ATP-bd"/>
</dbReference>
<evidence type="ECO:0000313" key="11">
    <source>
        <dbReference type="EMBL" id="MBO8427561.1"/>
    </source>
</evidence>
<dbReference type="AlphaFoldDB" id="A0A9D9DJF5"/>
<dbReference type="Gene3D" id="3.40.50.300">
    <property type="entry name" value="P-loop containing nucleotide triphosphate hydrolases"/>
    <property type="match status" value="1"/>
</dbReference>
<dbReference type="GO" id="GO:0015421">
    <property type="term" value="F:ABC-type oligopeptide transporter activity"/>
    <property type="evidence" value="ECO:0007669"/>
    <property type="project" value="TreeGrafter"/>
</dbReference>
<evidence type="ECO:0000256" key="5">
    <source>
        <dbReference type="ARBA" id="ARBA00022840"/>
    </source>
</evidence>
<protein>
    <submittedName>
        <fullName evidence="11">ABC transporter ATP-binding protein</fullName>
    </submittedName>
</protein>
<evidence type="ECO:0000256" key="1">
    <source>
        <dbReference type="ARBA" id="ARBA00004651"/>
    </source>
</evidence>
<dbReference type="GO" id="GO:0005886">
    <property type="term" value="C:plasma membrane"/>
    <property type="evidence" value="ECO:0007669"/>
    <property type="project" value="UniProtKB-SubCell"/>
</dbReference>
<dbReference type="Pfam" id="PF00005">
    <property type="entry name" value="ABC_tran"/>
    <property type="match status" value="1"/>
</dbReference>
<name>A0A9D9DJF5_9BACL</name>
<keyword evidence="7 8" id="KW-0472">Membrane</keyword>
<dbReference type="Proteomes" id="UP000823613">
    <property type="component" value="Unassembled WGS sequence"/>
</dbReference>
<evidence type="ECO:0000256" key="7">
    <source>
        <dbReference type="ARBA" id="ARBA00023136"/>
    </source>
</evidence>
<dbReference type="SUPFAM" id="SSF52540">
    <property type="entry name" value="P-loop containing nucleoside triphosphate hydrolases"/>
    <property type="match status" value="1"/>
</dbReference>
<accession>A0A9D9DJF5</accession>
<evidence type="ECO:0000256" key="8">
    <source>
        <dbReference type="SAM" id="Phobius"/>
    </source>
</evidence>
<comment type="caution">
    <text evidence="11">The sequence shown here is derived from an EMBL/GenBank/DDBJ whole genome shotgun (WGS) entry which is preliminary data.</text>
</comment>
<dbReference type="PROSITE" id="PS50893">
    <property type="entry name" value="ABC_TRANSPORTER_2"/>
    <property type="match status" value="1"/>
</dbReference>
<comment type="similarity">
    <text evidence="2">Belongs to the ABC transporter superfamily.</text>
</comment>
<keyword evidence="5 11" id="KW-0067">ATP-binding</keyword>
<feature type="transmembrane region" description="Helical" evidence="8">
    <location>
        <begin position="51"/>
        <end position="76"/>
    </location>
</feature>
<dbReference type="GO" id="GO:0005524">
    <property type="term" value="F:ATP binding"/>
    <property type="evidence" value="ECO:0007669"/>
    <property type="project" value="UniProtKB-KW"/>
</dbReference>
<keyword evidence="3 8" id="KW-0812">Transmembrane</keyword>
<evidence type="ECO:0000259" key="9">
    <source>
        <dbReference type="PROSITE" id="PS50893"/>
    </source>
</evidence>
<evidence type="ECO:0000256" key="6">
    <source>
        <dbReference type="ARBA" id="ARBA00022989"/>
    </source>
</evidence>
<comment type="subcellular location">
    <subcellularLocation>
        <location evidence="1">Cell membrane</location>
        <topology evidence="1">Multi-pass membrane protein</topology>
    </subcellularLocation>
</comment>
<dbReference type="InterPro" id="IPR017871">
    <property type="entry name" value="ABC_transporter-like_CS"/>
</dbReference>
<dbReference type="GO" id="GO:0016887">
    <property type="term" value="F:ATP hydrolysis activity"/>
    <property type="evidence" value="ECO:0007669"/>
    <property type="project" value="InterPro"/>
</dbReference>
<dbReference type="InterPro" id="IPR039421">
    <property type="entry name" value="Type_1_exporter"/>
</dbReference>
<dbReference type="EMBL" id="JADIMY010000068">
    <property type="protein sequence ID" value="MBO8427561.1"/>
    <property type="molecule type" value="Genomic_DNA"/>
</dbReference>
<dbReference type="CDD" id="cd18549">
    <property type="entry name" value="ABC_6TM_YwjA_like"/>
    <property type="match status" value="1"/>
</dbReference>
<feature type="transmembrane region" description="Helical" evidence="8">
    <location>
        <begin position="148"/>
        <end position="172"/>
    </location>
</feature>
<dbReference type="SMART" id="SM00382">
    <property type="entry name" value="AAA"/>
    <property type="match status" value="1"/>
</dbReference>
<dbReference type="InterPro" id="IPR003593">
    <property type="entry name" value="AAA+_ATPase"/>
</dbReference>
<dbReference type="SUPFAM" id="SSF90123">
    <property type="entry name" value="ABC transporter transmembrane region"/>
    <property type="match status" value="1"/>
</dbReference>
<dbReference type="InterPro" id="IPR011527">
    <property type="entry name" value="ABC1_TM_dom"/>
</dbReference>